<keyword evidence="4 20" id="KW-0812">Transmembrane</keyword>
<keyword evidence="5" id="KW-0677">Repeat</keyword>
<keyword evidence="3 21" id="KW-0813">Transport</keyword>
<feature type="repeat" description="Solcar" evidence="20">
    <location>
        <begin position="228"/>
        <end position="314"/>
    </location>
</feature>
<comment type="subcellular location">
    <subcellularLocation>
        <location evidence="1">Mitochondrion inner membrane</location>
        <topology evidence="1">Multi-pass membrane protein</topology>
    </subcellularLocation>
</comment>
<evidence type="ECO:0000256" key="16">
    <source>
        <dbReference type="ARBA" id="ARBA00048303"/>
    </source>
</evidence>
<keyword evidence="7 22" id="KW-1133">Transmembrane helix</keyword>
<dbReference type="InterPro" id="IPR023395">
    <property type="entry name" value="MCP_dom_sf"/>
</dbReference>
<sequence>MRNTTDNLLKEAVIQIGAGGSAGFIEVCIMHPMDLVKTRFQLQVKTTKSDPLYYTGILCIKTFIVSLCINYINIIIGIRDCMTKMYKTEGLPAFWKGILPPILVETPKRAVKFFTFEQYKQFFLFGASAPTPLTFSCAGFFAGVTEAILVNPFEMVKVKLQSNRKHIKESPSTFVVTKEIISKYGFGLNGLNKGLSATIMRNAVFNSFYFGFYHSVKGYISVRKEPWLEFLSKVAIGFVSGTVASCLNIPFDVAKSRIQGSQDGTQYKGTLNTMHIIYKREGFRALYKGLVPKVLRLGPGGAIMLVVYDYMHVFLTKKLIN</sequence>
<comment type="catalytic activity">
    <reaction evidence="10">
        <text>2-oxoadipate(in) + 2-oxoglutarate(out) = 2-oxoadipate(out) + 2-oxoglutarate(in)</text>
        <dbReference type="Rhea" id="RHEA:71739"/>
        <dbReference type="ChEBI" id="CHEBI:16810"/>
        <dbReference type="ChEBI" id="CHEBI:57499"/>
    </reaction>
</comment>
<feature type="transmembrane region" description="Helical" evidence="22">
    <location>
        <begin position="12"/>
        <end position="33"/>
    </location>
</feature>
<evidence type="ECO:0000313" key="24">
    <source>
        <dbReference type="Proteomes" id="UP000669903"/>
    </source>
</evidence>
<dbReference type="GO" id="GO:0005743">
    <property type="term" value="C:mitochondrial inner membrane"/>
    <property type="evidence" value="ECO:0007669"/>
    <property type="project" value="UniProtKB-SubCell"/>
</dbReference>
<comment type="catalytic activity">
    <reaction evidence="19">
        <text>hexanedioate(in) + 2-oxoglutarate(out) = hexanedioate(out) + 2-oxoglutarate(in)</text>
        <dbReference type="Rhea" id="RHEA:71743"/>
        <dbReference type="ChEBI" id="CHEBI:16810"/>
        <dbReference type="ChEBI" id="CHEBI:17128"/>
    </reaction>
</comment>
<evidence type="ECO:0000256" key="22">
    <source>
        <dbReference type="SAM" id="Phobius"/>
    </source>
</evidence>
<feature type="non-terminal residue" evidence="23">
    <location>
        <position position="321"/>
    </location>
</feature>
<accession>A0A836FQ77</accession>
<evidence type="ECO:0000256" key="3">
    <source>
        <dbReference type="ARBA" id="ARBA00022448"/>
    </source>
</evidence>
<keyword evidence="24" id="KW-1185">Reference proteome</keyword>
<comment type="similarity">
    <text evidence="2 21">Belongs to the mitochondrial carrier (TC 2.A.29) family.</text>
</comment>
<comment type="caution">
    <text evidence="23">The sequence shown here is derived from an EMBL/GenBank/DDBJ whole genome shotgun (WGS) entry which is preliminary data.</text>
</comment>
<keyword evidence="9 20" id="KW-0472">Membrane</keyword>
<evidence type="ECO:0000256" key="9">
    <source>
        <dbReference type="ARBA" id="ARBA00023136"/>
    </source>
</evidence>
<evidence type="ECO:0000256" key="20">
    <source>
        <dbReference type="PROSITE-ProRule" id="PRU00282"/>
    </source>
</evidence>
<evidence type="ECO:0000256" key="11">
    <source>
        <dbReference type="ARBA" id="ARBA00039747"/>
    </source>
</evidence>
<evidence type="ECO:0000256" key="18">
    <source>
        <dbReference type="ARBA" id="ARBA00048920"/>
    </source>
</evidence>
<keyword evidence="6" id="KW-0999">Mitochondrion inner membrane</keyword>
<dbReference type="PRINTS" id="PR00926">
    <property type="entry name" value="MITOCARRIER"/>
</dbReference>
<evidence type="ECO:0000256" key="7">
    <source>
        <dbReference type="ARBA" id="ARBA00022989"/>
    </source>
</evidence>
<comment type="catalytic activity">
    <reaction evidence="16">
        <text>L-2-aminoadipate(in) + 2-oxoglutarate(out) = L-2-aminoadipate(out) + 2-oxoglutarate(in)</text>
        <dbReference type="Rhea" id="RHEA:71747"/>
        <dbReference type="ChEBI" id="CHEBI:16810"/>
        <dbReference type="ChEBI" id="CHEBI:58672"/>
    </reaction>
</comment>
<evidence type="ECO:0000313" key="23">
    <source>
        <dbReference type="EMBL" id="KAG5342560.1"/>
    </source>
</evidence>
<evidence type="ECO:0000256" key="1">
    <source>
        <dbReference type="ARBA" id="ARBA00004448"/>
    </source>
</evidence>
<comment type="function">
    <text evidence="13">Transports dicarboxylates across the inner membranes of mitochondria by a counter-exchange mechanism. Can transport 2-oxoadipate (2-oxohexanedioate), 2-oxoglutarate, adipate (hexanedioate), glutarate, and to a lesser extent, pimelate (heptanedioate), 2-oxopimelate (2-oxoheptanedioate), 2-aminoadipate (2-aminohexanedioate), oxaloacetate, and citrate. Plays a central role in catabolism of lysine, hydroxylysine, and tryptophan, by transporting common metabolite intermediates (such as 2-oxoadipate) into the mitochondria, where it is converted into acetyl-CoA and can enter the citric acid (TCA) cycle.</text>
</comment>
<dbReference type="Gene3D" id="1.50.40.10">
    <property type="entry name" value="Mitochondrial carrier domain"/>
    <property type="match status" value="2"/>
</dbReference>
<feature type="non-terminal residue" evidence="23">
    <location>
        <position position="1"/>
    </location>
</feature>
<evidence type="ECO:0000256" key="12">
    <source>
        <dbReference type="ARBA" id="ARBA00041874"/>
    </source>
</evidence>
<name>A0A836FQ77_9HYME</name>
<dbReference type="PANTHER" id="PTHR46356:SF1">
    <property type="entry name" value="MITOCHONDRIAL 2-OXODICARBOXYLATE CARRIER"/>
    <property type="match status" value="1"/>
</dbReference>
<gene>
    <name evidence="23" type="primary">Slc25a21</name>
    <name evidence="23" type="ORF">G6Z76_0005307</name>
</gene>
<dbReference type="InterPro" id="IPR002067">
    <property type="entry name" value="MCP"/>
</dbReference>
<feature type="repeat" description="Solcar" evidence="20">
    <location>
        <begin position="10"/>
        <end position="122"/>
    </location>
</feature>
<evidence type="ECO:0000256" key="10">
    <source>
        <dbReference type="ARBA" id="ARBA00036018"/>
    </source>
</evidence>
<evidence type="ECO:0000256" key="6">
    <source>
        <dbReference type="ARBA" id="ARBA00022792"/>
    </source>
</evidence>
<dbReference type="InterPro" id="IPR018108">
    <property type="entry name" value="MCP_transmembrane"/>
</dbReference>
<reference evidence="23" key="1">
    <citation type="submission" date="2020-03" db="EMBL/GenBank/DDBJ databases">
        <title>Relaxed selection underlies rapid genomic changes in the transitions from sociality to social parasitism in ants.</title>
        <authorList>
            <person name="Bi X."/>
        </authorList>
    </citation>
    <scope>NUCLEOTIDE SEQUENCE</scope>
    <source>
        <strain evidence="23">BGI-DK2014a</strain>
        <tissue evidence="23">Whole body</tissue>
    </source>
</reference>
<feature type="repeat" description="Solcar" evidence="20">
    <location>
        <begin position="130"/>
        <end position="219"/>
    </location>
</feature>
<comment type="catalytic activity">
    <reaction evidence="14">
        <text>heptanedioate(in) + 2-oxoglutarate(out) = heptanedioate(out) + 2-oxoglutarate(in)</text>
        <dbReference type="Rhea" id="RHEA:71759"/>
        <dbReference type="ChEBI" id="CHEBI:16810"/>
        <dbReference type="ChEBI" id="CHEBI:36165"/>
    </reaction>
</comment>
<evidence type="ECO:0000256" key="19">
    <source>
        <dbReference type="ARBA" id="ARBA00048998"/>
    </source>
</evidence>
<evidence type="ECO:0000256" key="21">
    <source>
        <dbReference type="RuleBase" id="RU000488"/>
    </source>
</evidence>
<evidence type="ECO:0000256" key="14">
    <source>
        <dbReference type="ARBA" id="ARBA00047537"/>
    </source>
</evidence>
<evidence type="ECO:0000256" key="4">
    <source>
        <dbReference type="ARBA" id="ARBA00022692"/>
    </source>
</evidence>
<evidence type="ECO:0000256" key="2">
    <source>
        <dbReference type="ARBA" id="ARBA00006375"/>
    </source>
</evidence>
<evidence type="ECO:0000256" key="5">
    <source>
        <dbReference type="ARBA" id="ARBA00022737"/>
    </source>
</evidence>
<keyword evidence="8" id="KW-0496">Mitochondrion</keyword>
<evidence type="ECO:0000256" key="13">
    <source>
        <dbReference type="ARBA" id="ARBA00046087"/>
    </source>
</evidence>
<dbReference type="InterPro" id="IPR051752">
    <property type="entry name" value="Mito_2-oxodicarb_carrier"/>
</dbReference>
<evidence type="ECO:0000256" key="17">
    <source>
        <dbReference type="ARBA" id="ARBA00048581"/>
    </source>
</evidence>
<dbReference type="AlphaFoldDB" id="A0A836FQ77"/>
<feature type="transmembrane region" description="Helical" evidence="22">
    <location>
        <begin position="53"/>
        <end position="78"/>
    </location>
</feature>
<evidence type="ECO:0000256" key="15">
    <source>
        <dbReference type="ARBA" id="ARBA00048003"/>
    </source>
</evidence>
<comment type="catalytic activity">
    <reaction evidence="17">
        <text>2-oxoheptanedioate(in) + 2-oxoglutarate(out) = 2-oxoheptanedioate(out) + 2-oxoglutarate(in)</text>
        <dbReference type="Rhea" id="RHEA:71755"/>
        <dbReference type="ChEBI" id="CHEBI:16810"/>
        <dbReference type="ChEBI" id="CHEBI:72701"/>
    </reaction>
</comment>
<protein>
    <recommendedName>
        <fullName evidence="11">Mitochondrial 2-oxodicarboxylate carrier</fullName>
    </recommendedName>
    <alternativeName>
        <fullName evidence="12">Solute carrier family 25 member 21</fullName>
    </alternativeName>
</protein>
<evidence type="ECO:0000256" key="8">
    <source>
        <dbReference type="ARBA" id="ARBA00023128"/>
    </source>
</evidence>
<organism evidence="23 24">
    <name type="scientific">Acromyrmex charruanus</name>
    <dbReference type="NCBI Taxonomy" id="2715315"/>
    <lineage>
        <taxon>Eukaryota</taxon>
        <taxon>Metazoa</taxon>
        <taxon>Ecdysozoa</taxon>
        <taxon>Arthropoda</taxon>
        <taxon>Hexapoda</taxon>
        <taxon>Insecta</taxon>
        <taxon>Pterygota</taxon>
        <taxon>Neoptera</taxon>
        <taxon>Endopterygota</taxon>
        <taxon>Hymenoptera</taxon>
        <taxon>Apocrita</taxon>
        <taxon>Aculeata</taxon>
        <taxon>Formicoidea</taxon>
        <taxon>Formicidae</taxon>
        <taxon>Myrmicinae</taxon>
        <taxon>Acromyrmex</taxon>
    </lineage>
</organism>
<dbReference type="Proteomes" id="UP000669903">
    <property type="component" value="Unassembled WGS sequence"/>
</dbReference>
<dbReference type="SUPFAM" id="SSF103506">
    <property type="entry name" value="Mitochondrial carrier"/>
    <property type="match status" value="1"/>
</dbReference>
<proteinExistence type="inferred from homology"/>
<dbReference type="EMBL" id="JAANIC010003124">
    <property type="protein sequence ID" value="KAG5342560.1"/>
    <property type="molecule type" value="Genomic_DNA"/>
</dbReference>
<dbReference type="Pfam" id="PF00153">
    <property type="entry name" value="Mito_carr"/>
    <property type="match status" value="3"/>
</dbReference>
<dbReference type="GO" id="GO:0055085">
    <property type="term" value="P:transmembrane transport"/>
    <property type="evidence" value="ECO:0007669"/>
    <property type="project" value="InterPro"/>
</dbReference>
<comment type="catalytic activity">
    <reaction evidence="18">
        <text>glutarate(in) + 2-oxoglutarate(out) = glutarate(out) + 2-oxoglutarate(in)</text>
        <dbReference type="Rhea" id="RHEA:71751"/>
        <dbReference type="ChEBI" id="CHEBI:16810"/>
        <dbReference type="ChEBI" id="CHEBI:30921"/>
    </reaction>
</comment>
<dbReference type="PROSITE" id="PS50920">
    <property type="entry name" value="SOLCAR"/>
    <property type="match status" value="3"/>
</dbReference>
<dbReference type="PANTHER" id="PTHR46356">
    <property type="entry name" value="MITOCHONDRIAL 2-OXODICARBOXYLATE CARRIER"/>
    <property type="match status" value="1"/>
</dbReference>
<comment type="catalytic activity">
    <reaction evidence="15">
        <text>citrate(in) + 2-oxoglutarate(out) = citrate(out) + 2-oxoglutarate(in)</text>
        <dbReference type="Rhea" id="RHEA:71763"/>
        <dbReference type="ChEBI" id="CHEBI:16810"/>
        <dbReference type="ChEBI" id="CHEBI:16947"/>
    </reaction>
</comment>